<keyword evidence="3" id="KW-1185">Reference proteome</keyword>
<sequence length="73" mass="7739">KASANGKASTRGLIHFSYISGVSIERNLSDISAFIKTYAEPSFIARYVSRNHAINNAGVLIAFLALLLNGLGG</sequence>
<feature type="transmembrane region" description="Helical" evidence="1">
    <location>
        <begin position="53"/>
        <end position="72"/>
    </location>
</feature>
<dbReference type="AlphaFoldDB" id="A0A9N9NG25"/>
<name>A0A9N9NG25_9GLOM</name>
<reference evidence="2" key="1">
    <citation type="submission" date="2021-06" db="EMBL/GenBank/DDBJ databases">
        <authorList>
            <person name="Kallberg Y."/>
            <person name="Tangrot J."/>
            <person name="Rosling A."/>
        </authorList>
    </citation>
    <scope>NUCLEOTIDE SEQUENCE</scope>
    <source>
        <strain evidence="2">UK204</strain>
    </source>
</reference>
<comment type="caution">
    <text evidence="2">The sequence shown here is derived from an EMBL/GenBank/DDBJ whole genome shotgun (WGS) entry which is preliminary data.</text>
</comment>
<gene>
    <name evidence="2" type="ORF">FCALED_LOCUS14986</name>
</gene>
<keyword evidence="1" id="KW-1133">Transmembrane helix</keyword>
<organism evidence="2 3">
    <name type="scientific">Funneliformis caledonium</name>
    <dbReference type="NCBI Taxonomy" id="1117310"/>
    <lineage>
        <taxon>Eukaryota</taxon>
        <taxon>Fungi</taxon>
        <taxon>Fungi incertae sedis</taxon>
        <taxon>Mucoromycota</taxon>
        <taxon>Glomeromycotina</taxon>
        <taxon>Glomeromycetes</taxon>
        <taxon>Glomerales</taxon>
        <taxon>Glomeraceae</taxon>
        <taxon>Funneliformis</taxon>
    </lineage>
</organism>
<evidence type="ECO:0000313" key="2">
    <source>
        <dbReference type="EMBL" id="CAG8731084.1"/>
    </source>
</evidence>
<proteinExistence type="predicted"/>
<evidence type="ECO:0000313" key="3">
    <source>
        <dbReference type="Proteomes" id="UP000789570"/>
    </source>
</evidence>
<evidence type="ECO:0000256" key="1">
    <source>
        <dbReference type="SAM" id="Phobius"/>
    </source>
</evidence>
<feature type="non-terminal residue" evidence="2">
    <location>
        <position position="73"/>
    </location>
</feature>
<feature type="non-terminal residue" evidence="2">
    <location>
        <position position="1"/>
    </location>
</feature>
<accession>A0A9N9NG25</accession>
<dbReference type="Proteomes" id="UP000789570">
    <property type="component" value="Unassembled WGS sequence"/>
</dbReference>
<dbReference type="EMBL" id="CAJVPQ010012319">
    <property type="protein sequence ID" value="CAG8731084.1"/>
    <property type="molecule type" value="Genomic_DNA"/>
</dbReference>
<keyword evidence="1" id="KW-0812">Transmembrane</keyword>
<keyword evidence="1" id="KW-0472">Membrane</keyword>
<protein>
    <submittedName>
        <fullName evidence="2">6083_t:CDS:1</fullName>
    </submittedName>
</protein>